<reference evidence="8 9" key="1">
    <citation type="submission" date="2018-11" db="EMBL/GenBank/DDBJ databases">
        <authorList>
            <consortium name="Pathogen Informatics"/>
        </authorList>
    </citation>
    <scope>NUCLEOTIDE SEQUENCE [LARGE SCALE GENOMIC DNA]</scope>
</reference>
<comment type="subcellular location">
    <subcellularLocation>
        <location evidence="1 3 4">Nucleus</location>
    </subcellularLocation>
</comment>
<dbReference type="AlphaFoldDB" id="A0A3P6PYP4"/>
<dbReference type="OrthoDB" id="3137333at2759"/>
<evidence type="ECO:0000256" key="5">
    <source>
        <dbReference type="SAM" id="MobiDB-lite"/>
    </source>
</evidence>
<sequence>MFSQAQVYELERRFKQQKYLSAPEREHLAQLINLTPTQVSFLSSLCPPPLLTYPFCFPLFLLHTYFLFPFNTLFLLTHSSLISALIVKIWFQNHRYKCRRAHKEKENVNQPFDSTVGGLSGSGEDQQDGVSSPSCTCSDMESKDGSSRQPSSGMDDPALNASDRNSVCVDMATLDPSKPTLGERRLKDFAEDSATTTMRNLALAGSEF</sequence>
<dbReference type="GO" id="GO:0000978">
    <property type="term" value="F:RNA polymerase II cis-regulatory region sequence-specific DNA binding"/>
    <property type="evidence" value="ECO:0007669"/>
    <property type="project" value="TreeGrafter"/>
</dbReference>
<dbReference type="PANTHER" id="PTHR24340:SF41">
    <property type="entry name" value="MUSCLE-SPECIFIC HOMEOBOX PROTEIN TINMAN-RELATED"/>
    <property type="match status" value="1"/>
</dbReference>
<dbReference type="SMART" id="SM00389">
    <property type="entry name" value="HOX"/>
    <property type="match status" value="1"/>
</dbReference>
<evidence type="ECO:0000259" key="7">
    <source>
        <dbReference type="PROSITE" id="PS50071"/>
    </source>
</evidence>
<keyword evidence="3 4" id="KW-0371">Homeobox</keyword>
<feature type="non-terminal residue" evidence="8">
    <location>
        <position position="208"/>
    </location>
</feature>
<evidence type="ECO:0000313" key="9">
    <source>
        <dbReference type="Proteomes" id="UP000281553"/>
    </source>
</evidence>
<keyword evidence="6" id="KW-0812">Transmembrane</keyword>
<evidence type="ECO:0000256" key="1">
    <source>
        <dbReference type="ARBA" id="ARBA00004123"/>
    </source>
</evidence>
<feature type="compositionally biased region" description="Polar residues" evidence="5">
    <location>
        <begin position="128"/>
        <end position="139"/>
    </location>
</feature>
<feature type="transmembrane region" description="Helical" evidence="6">
    <location>
        <begin position="74"/>
        <end position="91"/>
    </location>
</feature>
<feature type="region of interest" description="Disordered" evidence="5">
    <location>
        <begin position="107"/>
        <end position="186"/>
    </location>
</feature>
<feature type="DNA-binding region" description="Homeobox" evidence="3">
    <location>
        <begin position="3"/>
        <end position="102"/>
    </location>
</feature>
<protein>
    <recommendedName>
        <fullName evidence="7">Homeobox domain-containing protein</fullName>
    </recommendedName>
</protein>
<dbReference type="PANTHER" id="PTHR24340">
    <property type="entry name" value="HOMEOBOX PROTEIN NKX"/>
    <property type="match status" value="1"/>
</dbReference>
<dbReference type="Pfam" id="PF00046">
    <property type="entry name" value="Homeodomain"/>
    <property type="match status" value="1"/>
</dbReference>
<dbReference type="Proteomes" id="UP000281553">
    <property type="component" value="Unassembled WGS sequence"/>
</dbReference>
<name>A0A3P6PYP4_DIBLA</name>
<dbReference type="InterPro" id="IPR050394">
    <property type="entry name" value="Homeobox_NK-like"/>
</dbReference>
<dbReference type="SUPFAM" id="SSF46689">
    <property type="entry name" value="Homeodomain-like"/>
    <property type="match status" value="2"/>
</dbReference>
<dbReference type="GO" id="GO:0000981">
    <property type="term" value="F:DNA-binding transcription factor activity, RNA polymerase II-specific"/>
    <property type="evidence" value="ECO:0007669"/>
    <property type="project" value="TreeGrafter"/>
</dbReference>
<keyword evidence="6" id="KW-0472">Membrane</keyword>
<organism evidence="8 9">
    <name type="scientific">Dibothriocephalus latus</name>
    <name type="common">Fish tapeworm</name>
    <name type="synonym">Diphyllobothrium latum</name>
    <dbReference type="NCBI Taxonomy" id="60516"/>
    <lineage>
        <taxon>Eukaryota</taxon>
        <taxon>Metazoa</taxon>
        <taxon>Spiralia</taxon>
        <taxon>Lophotrochozoa</taxon>
        <taxon>Platyhelminthes</taxon>
        <taxon>Cestoda</taxon>
        <taxon>Eucestoda</taxon>
        <taxon>Diphyllobothriidea</taxon>
        <taxon>Diphyllobothriidae</taxon>
        <taxon>Dibothriocephalus</taxon>
    </lineage>
</organism>
<evidence type="ECO:0000256" key="3">
    <source>
        <dbReference type="PROSITE-ProRule" id="PRU00108"/>
    </source>
</evidence>
<dbReference type="InterPro" id="IPR001356">
    <property type="entry name" value="HD"/>
</dbReference>
<dbReference type="CDD" id="cd00086">
    <property type="entry name" value="homeodomain"/>
    <property type="match status" value="1"/>
</dbReference>
<keyword evidence="2" id="KW-0217">Developmental protein</keyword>
<keyword evidence="6" id="KW-1133">Transmembrane helix</keyword>
<keyword evidence="3 4" id="KW-0539">Nucleus</keyword>
<dbReference type="GO" id="GO:0005634">
    <property type="term" value="C:nucleus"/>
    <property type="evidence" value="ECO:0007669"/>
    <property type="project" value="UniProtKB-SubCell"/>
</dbReference>
<evidence type="ECO:0000256" key="6">
    <source>
        <dbReference type="SAM" id="Phobius"/>
    </source>
</evidence>
<dbReference type="GO" id="GO:0030154">
    <property type="term" value="P:cell differentiation"/>
    <property type="evidence" value="ECO:0007669"/>
    <property type="project" value="TreeGrafter"/>
</dbReference>
<evidence type="ECO:0000313" key="8">
    <source>
        <dbReference type="EMBL" id="VDK37230.1"/>
    </source>
</evidence>
<feature type="domain" description="Homeobox" evidence="7">
    <location>
        <begin position="1"/>
        <end position="101"/>
    </location>
</feature>
<proteinExistence type="predicted"/>
<keyword evidence="3 4" id="KW-0238">DNA-binding</keyword>
<dbReference type="InterPro" id="IPR009057">
    <property type="entry name" value="Homeodomain-like_sf"/>
</dbReference>
<gene>
    <name evidence="8" type="ORF">DILT_LOCUS842</name>
</gene>
<accession>A0A3P6PYP4</accession>
<dbReference type="Gene3D" id="1.10.10.60">
    <property type="entry name" value="Homeodomain-like"/>
    <property type="match status" value="1"/>
</dbReference>
<dbReference type="PROSITE" id="PS50071">
    <property type="entry name" value="HOMEOBOX_2"/>
    <property type="match status" value="1"/>
</dbReference>
<dbReference type="EMBL" id="UYRU01004307">
    <property type="protein sequence ID" value="VDK37230.1"/>
    <property type="molecule type" value="Genomic_DNA"/>
</dbReference>
<evidence type="ECO:0000256" key="2">
    <source>
        <dbReference type="ARBA" id="ARBA00022473"/>
    </source>
</evidence>
<evidence type="ECO:0000256" key="4">
    <source>
        <dbReference type="RuleBase" id="RU000682"/>
    </source>
</evidence>
<keyword evidence="9" id="KW-1185">Reference proteome</keyword>